<dbReference type="Pfam" id="PF13440">
    <property type="entry name" value="Polysacc_synt_3"/>
    <property type="match status" value="1"/>
</dbReference>
<dbReference type="RefSeq" id="WP_317533604.1">
    <property type="nucleotide sequence ID" value="NZ_JAWLKF010000010.1"/>
</dbReference>
<keyword evidence="1" id="KW-0472">Membrane</keyword>
<name>A0ABU4D3W0_9NOCA</name>
<feature type="transmembrane region" description="Helical" evidence="1">
    <location>
        <begin position="109"/>
        <end position="130"/>
    </location>
</feature>
<dbReference type="PANTHER" id="PTHR43424:SF1">
    <property type="entry name" value="LOCUS PUTATIVE PROTEIN 1-RELATED"/>
    <property type="match status" value="1"/>
</dbReference>
<dbReference type="Proteomes" id="UP001186104">
    <property type="component" value="Unassembled WGS sequence"/>
</dbReference>
<dbReference type="PANTHER" id="PTHR43424">
    <property type="entry name" value="LOCUS PUTATIVE PROTEIN 1-RELATED"/>
    <property type="match status" value="1"/>
</dbReference>
<sequence>MANLGKYKKLLGVAGTEAGTTLMGLVSGVLIARHLGADGRGAVTAVMVTLTVLAWLVYFGVPNAAGYMSSKNRSSTVSVAAVLSAVLGALAGIVLWFVAPWFAENYPPYVTTGLRVVSVLLPFVGVAYCSQEIAYAESRMHLWNLLRATPLVLPSIAVVVLALTGTLSVESAIAVYLGSMVVYILVAIGLLVPRLGRGVAWGQARSVFSYALPRWASAASDAVTARMDQVLMVVMSTPAELGRYAVATTAVLVANPLSRAVGVMMYPDSRNADGNSDLALLHKKTRRRSVLLSTASGIVVIAIGAPFVGLVFGPEFEGLRPIMALLVLAGILNDRYVVDISYFAGIGKPEKLVKPSWVTAIVALAGLLLLGRDGLTGVEAASVALVAAAVRCVGLEIVTRRMHREPSIAVDGI</sequence>
<organism evidence="2 3">
    <name type="scientific">Rhodococcus cerastii</name>
    <dbReference type="NCBI Taxonomy" id="908616"/>
    <lineage>
        <taxon>Bacteria</taxon>
        <taxon>Bacillati</taxon>
        <taxon>Actinomycetota</taxon>
        <taxon>Actinomycetes</taxon>
        <taxon>Mycobacteriales</taxon>
        <taxon>Nocardiaceae</taxon>
        <taxon>Rhodococcus</taxon>
    </lineage>
</organism>
<feature type="transmembrane region" description="Helical" evidence="1">
    <location>
        <begin position="290"/>
        <end position="312"/>
    </location>
</feature>
<feature type="transmembrane region" description="Helical" evidence="1">
    <location>
        <begin position="77"/>
        <end position="103"/>
    </location>
</feature>
<accession>A0ABU4D3W0</accession>
<evidence type="ECO:0000313" key="2">
    <source>
        <dbReference type="EMBL" id="MDV6304416.1"/>
    </source>
</evidence>
<keyword evidence="1" id="KW-0812">Transmembrane</keyword>
<dbReference type="EMBL" id="JAWLKF010000010">
    <property type="protein sequence ID" value="MDV6304416.1"/>
    <property type="molecule type" value="Genomic_DNA"/>
</dbReference>
<gene>
    <name evidence="2" type="ORF">R3P93_17790</name>
</gene>
<feature type="transmembrane region" description="Helical" evidence="1">
    <location>
        <begin position="12"/>
        <end position="35"/>
    </location>
</feature>
<proteinExistence type="predicted"/>
<evidence type="ECO:0000256" key="1">
    <source>
        <dbReference type="SAM" id="Phobius"/>
    </source>
</evidence>
<dbReference type="InterPro" id="IPR052556">
    <property type="entry name" value="PolySynth_Transporter"/>
</dbReference>
<evidence type="ECO:0000313" key="3">
    <source>
        <dbReference type="Proteomes" id="UP001186104"/>
    </source>
</evidence>
<keyword evidence="3" id="KW-1185">Reference proteome</keyword>
<feature type="transmembrane region" description="Helical" evidence="1">
    <location>
        <begin position="173"/>
        <end position="192"/>
    </location>
</feature>
<feature type="transmembrane region" description="Helical" evidence="1">
    <location>
        <begin position="142"/>
        <end position="167"/>
    </location>
</feature>
<keyword evidence="1" id="KW-1133">Transmembrane helix</keyword>
<feature type="transmembrane region" description="Helical" evidence="1">
    <location>
        <begin position="41"/>
        <end position="65"/>
    </location>
</feature>
<protein>
    <submittedName>
        <fullName evidence="2">Oligosaccharide flippase family protein</fullName>
    </submittedName>
</protein>
<comment type="caution">
    <text evidence="2">The sequence shown here is derived from an EMBL/GenBank/DDBJ whole genome shotgun (WGS) entry which is preliminary data.</text>
</comment>
<reference evidence="2 3" key="1">
    <citation type="submission" date="2023-10" db="EMBL/GenBank/DDBJ databases">
        <title>Development of a sustainable strategy for remediation of hydrocarbon-contaminated territories based on the waste exchange concept.</title>
        <authorList>
            <person name="Krivoruchko A."/>
        </authorList>
    </citation>
    <scope>NUCLEOTIDE SEQUENCE [LARGE SCALE GENOMIC DNA]</scope>
    <source>
        <strain evidence="2 3">IEGM 1327</strain>
    </source>
</reference>